<dbReference type="EMBL" id="ATAX01000025">
    <property type="protein sequence ID" value="EWM53386.1"/>
    <property type="molecule type" value="Genomic_DNA"/>
</dbReference>
<dbReference type="Proteomes" id="UP000019365">
    <property type="component" value="Unassembled WGS sequence"/>
</dbReference>
<keyword evidence="2" id="KW-1185">Reference proteome</keyword>
<dbReference type="AlphaFoldDB" id="W7UE20"/>
<evidence type="ECO:0000313" key="1">
    <source>
        <dbReference type="EMBL" id="EWM53386.1"/>
    </source>
</evidence>
<dbReference type="PATRIC" id="fig|1341157.4.peg.1789"/>
<organism evidence="1 2">
    <name type="scientific">Ruminococcus flavefaciens 007c</name>
    <dbReference type="NCBI Taxonomy" id="1341157"/>
    <lineage>
        <taxon>Bacteria</taxon>
        <taxon>Bacillati</taxon>
        <taxon>Bacillota</taxon>
        <taxon>Clostridia</taxon>
        <taxon>Eubacteriales</taxon>
        <taxon>Oscillospiraceae</taxon>
        <taxon>Ruminococcus</taxon>
    </lineage>
</organism>
<dbReference type="RefSeq" id="WP_037299223.1">
    <property type="nucleotide sequence ID" value="NZ_ATAX01000025.1"/>
</dbReference>
<dbReference type="OrthoDB" id="8452813at2"/>
<reference evidence="1 2" key="1">
    <citation type="journal article" date="2014" name="PLoS ONE">
        <title>Rumen cellulosomics: divergent fiber-degrading strategies revealed by comparative genome-wide analysis of six ruminococcal strains.</title>
        <authorList>
            <person name="Dassa B."/>
            <person name="Borovok I."/>
            <person name="Ruimy-Israeli V."/>
            <person name="Lamed R."/>
            <person name="Flint H.J."/>
            <person name="Duncan S.H."/>
            <person name="Henrissat B."/>
            <person name="Coutinho P."/>
            <person name="Morrison M."/>
            <person name="Mosoni P."/>
            <person name="Yeoman C.J."/>
            <person name="White B.A."/>
            <person name="Bayer E.A."/>
        </authorList>
    </citation>
    <scope>NUCLEOTIDE SEQUENCE [LARGE SCALE GENOMIC DNA]</scope>
    <source>
        <strain evidence="1 2">007c</strain>
    </source>
</reference>
<name>W7UE20_RUMFL</name>
<gene>
    <name evidence="1" type="ORF">RF007C_06790</name>
</gene>
<proteinExistence type="predicted"/>
<sequence length="106" mass="12530">MGYSKLVRKLEKIIAQNCYNTKFEGGKFYRYPVHYKKNGTHYIAKGIADVPYESIKTMYYEFGTNRLYIGNALLEIISFLEEAFGVYLDPDSFDDAYWEDMEEDFK</sequence>
<accession>W7UE20</accession>
<evidence type="ECO:0000313" key="2">
    <source>
        <dbReference type="Proteomes" id="UP000019365"/>
    </source>
</evidence>
<comment type="caution">
    <text evidence="1">The sequence shown here is derived from an EMBL/GenBank/DDBJ whole genome shotgun (WGS) entry which is preliminary data.</text>
</comment>
<protein>
    <submittedName>
        <fullName evidence="1">Uncharacterized protein</fullName>
    </submittedName>
</protein>